<evidence type="ECO:0000313" key="2">
    <source>
        <dbReference type="Proteomes" id="UP000821845"/>
    </source>
</evidence>
<organism evidence="1 2">
    <name type="scientific">Hyalomma asiaticum</name>
    <name type="common">Tick</name>
    <dbReference type="NCBI Taxonomy" id="266040"/>
    <lineage>
        <taxon>Eukaryota</taxon>
        <taxon>Metazoa</taxon>
        <taxon>Ecdysozoa</taxon>
        <taxon>Arthropoda</taxon>
        <taxon>Chelicerata</taxon>
        <taxon>Arachnida</taxon>
        <taxon>Acari</taxon>
        <taxon>Parasitiformes</taxon>
        <taxon>Ixodida</taxon>
        <taxon>Ixodoidea</taxon>
        <taxon>Ixodidae</taxon>
        <taxon>Hyalomminae</taxon>
        <taxon>Hyalomma</taxon>
    </lineage>
</organism>
<sequence>MAISVVDYDDRREKLPHGGTSRARLGEFYLAALPAVSGGLCCSLGAGSTEGADDTSIGSSLLLEVPGPPRGEALTLSVFFVCTTGDAPETSSEGPAALKLGFERQAMKALYLSAFTWRMGMIVGPHEGTRIHGGVPAP</sequence>
<name>A0ACB7SC70_HYAAI</name>
<dbReference type="EMBL" id="CM023485">
    <property type="protein sequence ID" value="KAH6930742.1"/>
    <property type="molecule type" value="Genomic_DNA"/>
</dbReference>
<accession>A0ACB7SC70</accession>
<keyword evidence="2" id="KW-1185">Reference proteome</keyword>
<protein>
    <submittedName>
        <fullName evidence="1">Uncharacterized protein</fullName>
    </submittedName>
</protein>
<dbReference type="Proteomes" id="UP000821845">
    <property type="component" value="Chromosome 5"/>
</dbReference>
<comment type="caution">
    <text evidence="1">The sequence shown here is derived from an EMBL/GenBank/DDBJ whole genome shotgun (WGS) entry which is preliminary data.</text>
</comment>
<proteinExistence type="predicted"/>
<gene>
    <name evidence="1" type="ORF">HPB50_018022</name>
</gene>
<evidence type="ECO:0000313" key="1">
    <source>
        <dbReference type="EMBL" id="KAH6930742.1"/>
    </source>
</evidence>
<reference evidence="1" key="1">
    <citation type="submission" date="2020-05" db="EMBL/GenBank/DDBJ databases">
        <title>Large-scale comparative analyses of tick genomes elucidate their genetic diversity and vector capacities.</title>
        <authorList>
            <person name="Jia N."/>
            <person name="Wang J."/>
            <person name="Shi W."/>
            <person name="Du L."/>
            <person name="Sun Y."/>
            <person name="Zhan W."/>
            <person name="Jiang J."/>
            <person name="Wang Q."/>
            <person name="Zhang B."/>
            <person name="Ji P."/>
            <person name="Sakyi L.B."/>
            <person name="Cui X."/>
            <person name="Yuan T."/>
            <person name="Jiang B."/>
            <person name="Yang W."/>
            <person name="Lam T.T.-Y."/>
            <person name="Chang Q."/>
            <person name="Ding S."/>
            <person name="Wang X."/>
            <person name="Zhu J."/>
            <person name="Ruan X."/>
            <person name="Zhao L."/>
            <person name="Wei J."/>
            <person name="Que T."/>
            <person name="Du C."/>
            <person name="Cheng J."/>
            <person name="Dai P."/>
            <person name="Han X."/>
            <person name="Huang E."/>
            <person name="Gao Y."/>
            <person name="Liu J."/>
            <person name="Shao H."/>
            <person name="Ye R."/>
            <person name="Li L."/>
            <person name="Wei W."/>
            <person name="Wang X."/>
            <person name="Wang C."/>
            <person name="Yang T."/>
            <person name="Huo Q."/>
            <person name="Li W."/>
            <person name="Guo W."/>
            <person name="Chen H."/>
            <person name="Zhou L."/>
            <person name="Ni X."/>
            <person name="Tian J."/>
            <person name="Zhou Y."/>
            <person name="Sheng Y."/>
            <person name="Liu T."/>
            <person name="Pan Y."/>
            <person name="Xia L."/>
            <person name="Li J."/>
            <person name="Zhao F."/>
            <person name="Cao W."/>
        </authorList>
    </citation>
    <scope>NUCLEOTIDE SEQUENCE</scope>
    <source>
        <strain evidence="1">Hyas-2018</strain>
    </source>
</reference>